<keyword evidence="6" id="KW-0145">Chemotaxis</keyword>
<evidence type="ECO:0000256" key="3">
    <source>
        <dbReference type="ARBA" id="ARBA00011049"/>
    </source>
</evidence>
<keyword evidence="8" id="KW-0472">Membrane</keyword>
<keyword evidence="5" id="KW-1003">Cell membrane</keyword>
<dbReference type="Gene3D" id="2.30.330.10">
    <property type="entry name" value="SpoA-like"/>
    <property type="match status" value="1"/>
</dbReference>
<feature type="domain" description="Flagellar motor switch protein FliN-like C-terminal" evidence="10">
    <location>
        <begin position="251"/>
        <end position="317"/>
    </location>
</feature>
<dbReference type="InterPro" id="IPR036429">
    <property type="entry name" value="SpoA-like_sf"/>
</dbReference>
<dbReference type="GO" id="GO:0050918">
    <property type="term" value="P:positive chemotaxis"/>
    <property type="evidence" value="ECO:0007669"/>
    <property type="project" value="TreeGrafter"/>
</dbReference>
<dbReference type="GO" id="GO:0071978">
    <property type="term" value="P:bacterial-type flagellum-dependent swarming motility"/>
    <property type="evidence" value="ECO:0007669"/>
    <property type="project" value="TreeGrafter"/>
</dbReference>
<reference evidence="11" key="1">
    <citation type="submission" date="2018-05" db="EMBL/GenBank/DDBJ databases">
        <authorList>
            <person name="Lanie J.A."/>
            <person name="Ng W.-L."/>
            <person name="Kazmierczak K.M."/>
            <person name="Andrzejewski T.M."/>
            <person name="Davidsen T.M."/>
            <person name="Wayne K.J."/>
            <person name="Tettelin H."/>
            <person name="Glass J.I."/>
            <person name="Rusch D."/>
            <person name="Podicherti R."/>
            <person name="Tsui H.-C.T."/>
            <person name="Winkler M.E."/>
        </authorList>
    </citation>
    <scope>NUCLEOTIDE SEQUENCE</scope>
</reference>
<accession>A0A382H650</accession>
<sequence>METLLSQEEIDALLTDVNSGEGSHPLSEEEKRKIWMYDFKQPNLVHKDQVRILESLHDNLVKNFSVFLSEQLRMTVDMKLVAIEQVRYSDYIMSISSPCALYVGKIEDPESQFIFEISPQLVIFIVERMLGGKGSFIKNSRQISVIEKRIMNRLIQKLSSEIRSTWQPLKRINCTVNRFENEPEFVQIIPSSDPAIIVSIETKVRGNSTLINLCYPHWWITSLLSSLDIQDQFLLGEKESTVTGSKTVSENLNQTHMLLQAVLGKVNISVNDFINLECNDVLTLDTRVHQDIPIIVNQKEIFSATVGQYQERYSFRI</sequence>
<protein>
    <recommendedName>
        <fullName evidence="4">Flagellar motor switch protein FliM</fullName>
    </recommendedName>
</protein>
<dbReference type="PANTHER" id="PTHR30034:SF6">
    <property type="entry name" value="YOP PROTEINS TRANSLOCATION PROTEIN Q"/>
    <property type="match status" value="1"/>
</dbReference>
<dbReference type="SUPFAM" id="SSF103039">
    <property type="entry name" value="CheC-like"/>
    <property type="match status" value="1"/>
</dbReference>
<evidence type="ECO:0000256" key="6">
    <source>
        <dbReference type="ARBA" id="ARBA00022500"/>
    </source>
</evidence>
<evidence type="ECO:0000256" key="1">
    <source>
        <dbReference type="ARBA" id="ARBA00004117"/>
    </source>
</evidence>
<dbReference type="SUPFAM" id="SSF101801">
    <property type="entry name" value="Surface presentation of antigens (SPOA)"/>
    <property type="match status" value="1"/>
</dbReference>
<dbReference type="Pfam" id="PF01052">
    <property type="entry name" value="FliMN_C"/>
    <property type="match status" value="1"/>
</dbReference>
<evidence type="ECO:0000259" key="10">
    <source>
        <dbReference type="Pfam" id="PF01052"/>
    </source>
</evidence>
<dbReference type="EMBL" id="UINC01059403">
    <property type="protein sequence ID" value="SVB82776.1"/>
    <property type="molecule type" value="Genomic_DNA"/>
</dbReference>
<dbReference type="InterPro" id="IPR028976">
    <property type="entry name" value="CheC-like_sf"/>
</dbReference>
<evidence type="ECO:0000256" key="9">
    <source>
        <dbReference type="ARBA" id="ARBA00023143"/>
    </source>
</evidence>
<feature type="non-terminal residue" evidence="11">
    <location>
        <position position="317"/>
    </location>
</feature>
<dbReference type="InterPro" id="IPR001689">
    <property type="entry name" value="Flag_FliM"/>
</dbReference>
<evidence type="ECO:0000256" key="8">
    <source>
        <dbReference type="ARBA" id="ARBA00023136"/>
    </source>
</evidence>
<dbReference type="GO" id="GO:0009425">
    <property type="term" value="C:bacterial-type flagellum basal body"/>
    <property type="evidence" value="ECO:0007669"/>
    <property type="project" value="UniProtKB-SubCell"/>
</dbReference>
<dbReference type="NCBIfam" id="TIGR01397">
    <property type="entry name" value="fliM_switch"/>
    <property type="match status" value="1"/>
</dbReference>
<dbReference type="Gene3D" id="3.40.1550.10">
    <property type="entry name" value="CheC-like"/>
    <property type="match status" value="1"/>
</dbReference>
<dbReference type="GO" id="GO:0003774">
    <property type="term" value="F:cytoskeletal motor activity"/>
    <property type="evidence" value="ECO:0007669"/>
    <property type="project" value="InterPro"/>
</dbReference>
<keyword evidence="9" id="KW-0975">Bacterial flagellum</keyword>
<evidence type="ECO:0000256" key="7">
    <source>
        <dbReference type="ARBA" id="ARBA00022779"/>
    </source>
</evidence>
<dbReference type="InterPro" id="IPR001543">
    <property type="entry name" value="FliN-like_C"/>
</dbReference>
<evidence type="ECO:0000256" key="2">
    <source>
        <dbReference type="ARBA" id="ARBA00004202"/>
    </source>
</evidence>
<comment type="similarity">
    <text evidence="3">Belongs to the FliM family.</text>
</comment>
<dbReference type="AlphaFoldDB" id="A0A382H650"/>
<dbReference type="PANTHER" id="PTHR30034">
    <property type="entry name" value="FLAGELLAR MOTOR SWITCH PROTEIN FLIM"/>
    <property type="match status" value="1"/>
</dbReference>
<comment type="subcellular location">
    <subcellularLocation>
        <location evidence="1">Bacterial flagellum basal body</location>
    </subcellularLocation>
    <subcellularLocation>
        <location evidence="2">Cell membrane</location>
        <topology evidence="2">Peripheral membrane protein</topology>
    </subcellularLocation>
</comment>
<gene>
    <name evidence="11" type="ORF">METZ01_LOCUS235630</name>
</gene>
<dbReference type="PIRSF" id="PIRSF002888">
    <property type="entry name" value="FliM"/>
    <property type="match status" value="1"/>
</dbReference>
<evidence type="ECO:0000313" key="11">
    <source>
        <dbReference type="EMBL" id="SVB82776.1"/>
    </source>
</evidence>
<dbReference type="CDD" id="cd17908">
    <property type="entry name" value="FliM"/>
    <property type="match status" value="1"/>
</dbReference>
<dbReference type="Pfam" id="PF02154">
    <property type="entry name" value="FliM"/>
    <property type="match status" value="1"/>
</dbReference>
<dbReference type="GO" id="GO:0005886">
    <property type="term" value="C:plasma membrane"/>
    <property type="evidence" value="ECO:0007669"/>
    <property type="project" value="UniProtKB-SubCell"/>
</dbReference>
<organism evidence="11">
    <name type="scientific">marine metagenome</name>
    <dbReference type="NCBI Taxonomy" id="408172"/>
    <lineage>
        <taxon>unclassified sequences</taxon>
        <taxon>metagenomes</taxon>
        <taxon>ecological metagenomes</taxon>
    </lineage>
</organism>
<proteinExistence type="inferred from homology"/>
<evidence type="ECO:0000256" key="4">
    <source>
        <dbReference type="ARBA" id="ARBA00021898"/>
    </source>
</evidence>
<keyword evidence="7" id="KW-0283">Flagellar rotation</keyword>
<dbReference type="PRINTS" id="PR00955">
    <property type="entry name" value="FLGMOTORFLIM"/>
</dbReference>
<name>A0A382H650_9ZZZZ</name>
<evidence type="ECO:0000256" key="5">
    <source>
        <dbReference type="ARBA" id="ARBA00022475"/>
    </source>
</evidence>